<feature type="binding site" evidence="8">
    <location>
        <position position="219"/>
    </location>
    <ligand>
        <name>sn-glycerol 3-phosphate</name>
        <dbReference type="ChEBI" id="CHEBI:57597"/>
    </ligand>
</feature>
<feature type="binding site" evidence="8">
    <location>
        <position position="229"/>
    </location>
    <ligand>
        <name>sn-glycerol 3-phosphate</name>
        <dbReference type="ChEBI" id="CHEBI:57597"/>
    </ligand>
</feature>
<feature type="binding site" evidence="8">
    <location>
        <position position="256"/>
    </location>
    <ligand>
        <name>NADPH</name>
        <dbReference type="ChEBI" id="CHEBI:57783"/>
    </ligand>
</feature>
<comment type="caution">
    <text evidence="8">Lacks conserved residue(s) required for the propagation of feature annotation.</text>
</comment>
<dbReference type="InterPro" id="IPR006168">
    <property type="entry name" value="G3P_DH_NAD-dep"/>
</dbReference>
<keyword evidence="6 8" id="KW-0594">Phospholipid biosynthesis</keyword>
<feature type="binding site" evidence="8">
    <location>
        <position position="90"/>
    </location>
    <ligand>
        <name>NADPH</name>
        <dbReference type="ChEBI" id="CHEBI:57783"/>
    </ligand>
</feature>
<dbReference type="PANTHER" id="PTHR11728">
    <property type="entry name" value="GLYCEROL-3-PHOSPHATE DEHYDROGENASE"/>
    <property type="match status" value="1"/>
</dbReference>
<keyword evidence="3 8" id="KW-0560">Oxidoreductase</keyword>
<gene>
    <name evidence="8" type="primary">gpsA</name>
    <name evidence="14" type="ORF">A2438_01100</name>
</gene>
<feature type="domain" description="Glycerol-3-phosphate dehydrogenase NAD-dependent N-terminal" evidence="12">
    <location>
        <begin position="4"/>
        <end position="35"/>
    </location>
</feature>
<keyword evidence="8" id="KW-0547">Nucleotide-binding</keyword>
<dbReference type="PIRSF" id="PIRSF000114">
    <property type="entry name" value="Glycerol-3-P_dh"/>
    <property type="match status" value="1"/>
</dbReference>
<feature type="domain" description="Glycerol-3-phosphate dehydrogenase NAD-dependent C-terminal" evidence="13">
    <location>
        <begin position="155"/>
        <end position="295"/>
    </location>
</feature>
<evidence type="ECO:0000259" key="12">
    <source>
        <dbReference type="Pfam" id="PF01210"/>
    </source>
</evidence>
<evidence type="ECO:0000256" key="4">
    <source>
        <dbReference type="ARBA" id="ARBA00023027"/>
    </source>
</evidence>
<evidence type="ECO:0000256" key="3">
    <source>
        <dbReference type="ARBA" id="ARBA00023002"/>
    </source>
</evidence>
<feature type="binding site" evidence="11">
    <location>
        <begin position="9"/>
        <end position="14"/>
    </location>
    <ligand>
        <name>NAD(+)</name>
        <dbReference type="ChEBI" id="CHEBI:57540"/>
    </ligand>
</feature>
<dbReference type="InterPro" id="IPR006109">
    <property type="entry name" value="G3P_DH_NAD-dep_C"/>
</dbReference>
<feature type="binding site" evidence="8">
    <location>
        <position position="121"/>
    </location>
    <ligand>
        <name>NADPH</name>
        <dbReference type="ChEBI" id="CHEBI:57783"/>
    </ligand>
</feature>
<dbReference type="NCBIfam" id="NF000942">
    <property type="entry name" value="PRK00094.1-4"/>
    <property type="match status" value="1"/>
</dbReference>
<dbReference type="InterPro" id="IPR011128">
    <property type="entry name" value="G3P_DH_NAD-dep_N"/>
</dbReference>
<comment type="caution">
    <text evidence="14">The sequence shown here is derived from an EMBL/GenBank/DDBJ whole genome shotgun (WGS) entry which is preliminary data.</text>
</comment>
<accession>A0A1F4U7D5</accession>
<dbReference type="GO" id="GO:0006650">
    <property type="term" value="P:glycerophospholipid metabolic process"/>
    <property type="evidence" value="ECO:0007669"/>
    <property type="project" value="UniProtKB-UniRule"/>
</dbReference>
<dbReference type="Pfam" id="PF07479">
    <property type="entry name" value="NAD_Gly3P_dh_C"/>
    <property type="match status" value="1"/>
</dbReference>
<feature type="binding site" evidence="11">
    <location>
        <position position="68"/>
    </location>
    <ligand>
        <name>NAD(+)</name>
        <dbReference type="ChEBI" id="CHEBI:57540"/>
    </ligand>
</feature>
<keyword evidence="5 8" id="KW-0443">Lipid metabolism</keyword>
<keyword evidence="8" id="KW-0963">Cytoplasm</keyword>
<dbReference type="InterPro" id="IPR036291">
    <property type="entry name" value="NAD(P)-bd_dom_sf"/>
</dbReference>
<evidence type="ECO:0000256" key="7">
    <source>
        <dbReference type="ARBA" id="ARBA00023264"/>
    </source>
</evidence>
<dbReference type="EMBL" id="MEUJ01000002">
    <property type="protein sequence ID" value="OGC40874.1"/>
    <property type="molecule type" value="Genomic_DNA"/>
</dbReference>
<evidence type="ECO:0000256" key="5">
    <source>
        <dbReference type="ARBA" id="ARBA00023098"/>
    </source>
</evidence>
<feature type="binding site" evidence="8">
    <location>
        <position position="230"/>
    </location>
    <ligand>
        <name>sn-glycerol 3-phosphate</name>
        <dbReference type="ChEBI" id="CHEBI:57597"/>
    </ligand>
</feature>
<dbReference type="GO" id="GO:0046167">
    <property type="term" value="P:glycerol-3-phosphate biosynthetic process"/>
    <property type="evidence" value="ECO:0007669"/>
    <property type="project" value="UniProtKB-UniRule"/>
</dbReference>
<feature type="binding site" evidence="8">
    <location>
        <position position="231"/>
    </location>
    <ligand>
        <name>sn-glycerol 3-phosphate</name>
        <dbReference type="ChEBI" id="CHEBI:57597"/>
    </ligand>
</feature>
<dbReference type="UniPathway" id="UPA00940"/>
<reference evidence="14 15" key="1">
    <citation type="journal article" date="2016" name="Nat. Commun.">
        <title>Thousands of microbial genomes shed light on interconnected biogeochemical processes in an aquifer system.</title>
        <authorList>
            <person name="Anantharaman K."/>
            <person name="Brown C.T."/>
            <person name="Hug L.A."/>
            <person name="Sharon I."/>
            <person name="Castelle C.J."/>
            <person name="Probst A.J."/>
            <person name="Thomas B.C."/>
            <person name="Singh A."/>
            <person name="Wilkins M.J."/>
            <person name="Karaoz U."/>
            <person name="Brodie E.L."/>
            <person name="Williams K.H."/>
            <person name="Hubbard S.S."/>
            <person name="Banfield J.F."/>
        </authorList>
    </citation>
    <scope>NUCLEOTIDE SEQUENCE [LARGE SCALE GENOMIC DNA]</scope>
</reference>
<feature type="domain" description="Glycerol-3-phosphate dehydrogenase NAD-dependent N-terminal" evidence="12">
    <location>
        <begin position="38"/>
        <end position="137"/>
    </location>
</feature>
<comment type="subcellular location">
    <subcellularLocation>
        <location evidence="8">Cytoplasm</location>
    </subcellularLocation>
</comment>
<dbReference type="GO" id="GO:0051287">
    <property type="term" value="F:NAD binding"/>
    <property type="evidence" value="ECO:0007669"/>
    <property type="project" value="InterPro"/>
</dbReference>
<dbReference type="InterPro" id="IPR013328">
    <property type="entry name" value="6PGD_dom2"/>
</dbReference>
<proteinExistence type="inferred from homology"/>
<dbReference type="InterPro" id="IPR008927">
    <property type="entry name" value="6-PGluconate_DH-like_C_sf"/>
</dbReference>
<dbReference type="GO" id="GO:0005829">
    <property type="term" value="C:cytosol"/>
    <property type="evidence" value="ECO:0007669"/>
    <property type="project" value="TreeGrafter"/>
</dbReference>
<dbReference type="PROSITE" id="PS00957">
    <property type="entry name" value="NAD_G3PDH"/>
    <property type="match status" value="1"/>
</dbReference>
<dbReference type="GO" id="GO:0005975">
    <property type="term" value="P:carbohydrate metabolic process"/>
    <property type="evidence" value="ECO:0007669"/>
    <property type="project" value="InterPro"/>
</dbReference>
<feature type="binding site" evidence="8">
    <location>
        <position position="90"/>
    </location>
    <ligand>
        <name>sn-glycerol 3-phosphate</name>
        <dbReference type="ChEBI" id="CHEBI:57597"/>
    </ligand>
</feature>
<feature type="binding site" evidence="10">
    <location>
        <position position="90"/>
    </location>
    <ligand>
        <name>substrate</name>
    </ligand>
</feature>
<dbReference type="GO" id="GO:0141153">
    <property type="term" value="F:glycerol-3-phosphate dehydrogenase (NADP+) activity"/>
    <property type="evidence" value="ECO:0007669"/>
    <property type="project" value="RHEA"/>
</dbReference>
<comment type="catalytic activity">
    <reaction evidence="8">
        <text>sn-glycerol 3-phosphate + NADP(+) = dihydroxyacetone phosphate + NADPH + H(+)</text>
        <dbReference type="Rhea" id="RHEA:11096"/>
        <dbReference type="ChEBI" id="CHEBI:15378"/>
        <dbReference type="ChEBI" id="CHEBI:57597"/>
        <dbReference type="ChEBI" id="CHEBI:57642"/>
        <dbReference type="ChEBI" id="CHEBI:57783"/>
        <dbReference type="ChEBI" id="CHEBI:58349"/>
        <dbReference type="EC" id="1.1.1.94"/>
    </reaction>
</comment>
<dbReference type="HAMAP" id="MF_00394">
    <property type="entry name" value="NAD_Glyc3P_dehydrog"/>
    <property type="match status" value="1"/>
</dbReference>
<evidence type="ECO:0000256" key="6">
    <source>
        <dbReference type="ARBA" id="ARBA00023209"/>
    </source>
</evidence>
<dbReference type="SUPFAM" id="SSF51735">
    <property type="entry name" value="NAD(P)-binding Rossmann-fold domains"/>
    <property type="match status" value="1"/>
</dbReference>
<evidence type="ECO:0000256" key="8">
    <source>
        <dbReference type="HAMAP-Rule" id="MF_00394"/>
    </source>
</evidence>
<keyword evidence="4 8" id="KW-0520">NAD</keyword>
<feature type="binding site" evidence="10">
    <location>
        <begin position="230"/>
        <end position="231"/>
    </location>
    <ligand>
        <name>substrate</name>
    </ligand>
</feature>
<sequence>MPSKIAVIGAGAWGTSLATLFAENGHTVTLWAYEEFDFPLPRSVEVVSDLQTACLDKELIVFVVPTQFTRQTIKKIKTIPQKTLLLSASKGIEIDSLKRPSQIIGEHFNRKVAVLSGPNLAVEIAQGLPAATVVTSKVIQRLLNSQRFRVYTGNDVIGVELGGALKNIIAIAAGICDGLKLGENARAALLIRGISEITRLGKKLGAKENTFYGLSGMGDLILTCGSSKSRNHEVGRRISGGEKMEEIVKSMSQVAEGIPTSKAVYKLARKLKLEMPISSGVYSVLYEGAEPFAIISELLKRKPKAED</sequence>
<dbReference type="NCBIfam" id="NF000940">
    <property type="entry name" value="PRK00094.1-2"/>
    <property type="match status" value="1"/>
</dbReference>
<feature type="binding site" evidence="8">
    <location>
        <position position="166"/>
    </location>
    <ligand>
        <name>sn-glycerol 3-phosphate</name>
        <dbReference type="ChEBI" id="CHEBI:57597"/>
    </ligand>
</feature>
<feature type="binding site" evidence="11">
    <location>
        <position position="230"/>
    </location>
    <ligand>
        <name>NAD(+)</name>
        <dbReference type="ChEBI" id="CHEBI:57540"/>
    </ligand>
</feature>
<dbReference type="EC" id="1.1.1.94" evidence="8"/>
<comment type="similarity">
    <text evidence="1 8">Belongs to the NAD-dependent glycerol-3-phosphate dehydrogenase family.</text>
</comment>
<feature type="active site" description="Proton acceptor" evidence="8 9">
    <location>
        <position position="166"/>
    </location>
</feature>
<evidence type="ECO:0000256" key="2">
    <source>
        <dbReference type="ARBA" id="ARBA00022516"/>
    </source>
</evidence>
<evidence type="ECO:0000256" key="1">
    <source>
        <dbReference type="ARBA" id="ARBA00011009"/>
    </source>
</evidence>
<dbReference type="GO" id="GO:0141152">
    <property type="term" value="F:glycerol-3-phosphate dehydrogenase (NAD+) activity"/>
    <property type="evidence" value="ECO:0007669"/>
    <property type="project" value="RHEA"/>
</dbReference>
<feature type="binding site" evidence="8">
    <location>
        <position position="13"/>
    </location>
    <ligand>
        <name>NADPH</name>
        <dbReference type="ChEBI" id="CHEBI:57783"/>
    </ligand>
</feature>
<evidence type="ECO:0000256" key="11">
    <source>
        <dbReference type="PIRSR" id="PIRSR000114-3"/>
    </source>
</evidence>
<dbReference type="Gene3D" id="3.40.50.720">
    <property type="entry name" value="NAD(P)-binding Rossmann-like Domain"/>
    <property type="match status" value="2"/>
</dbReference>
<dbReference type="Proteomes" id="UP000179242">
    <property type="component" value="Unassembled WGS sequence"/>
</dbReference>
<feature type="binding site" evidence="8">
    <location>
        <position position="230"/>
    </location>
    <ligand>
        <name>NADPH</name>
        <dbReference type="ChEBI" id="CHEBI:57783"/>
    </ligand>
</feature>
<dbReference type="Gene3D" id="1.10.1040.10">
    <property type="entry name" value="N-(1-d-carboxylethyl)-l-norvaline Dehydrogenase, domain 2"/>
    <property type="match status" value="1"/>
</dbReference>
<evidence type="ECO:0000313" key="15">
    <source>
        <dbReference type="Proteomes" id="UP000179242"/>
    </source>
</evidence>
<comment type="function">
    <text evidence="8">Catalyzes the reduction of the glycolytic intermediate dihydroxyacetone phosphate (DHAP) to sn-glycerol 3-phosphate (G3P), the key precursor for phospholipid synthesis.</text>
</comment>
<keyword evidence="2 8" id="KW-0444">Lipid biosynthesis</keyword>
<evidence type="ECO:0000256" key="10">
    <source>
        <dbReference type="PIRSR" id="PIRSR000114-2"/>
    </source>
</evidence>
<evidence type="ECO:0000313" key="14">
    <source>
        <dbReference type="EMBL" id="OGC40874.1"/>
    </source>
</evidence>
<keyword evidence="8" id="KW-0521">NADP</keyword>
<comment type="catalytic activity">
    <reaction evidence="8">
        <text>sn-glycerol 3-phosphate + NAD(+) = dihydroxyacetone phosphate + NADH + H(+)</text>
        <dbReference type="Rhea" id="RHEA:11092"/>
        <dbReference type="ChEBI" id="CHEBI:15378"/>
        <dbReference type="ChEBI" id="CHEBI:57540"/>
        <dbReference type="ChEBI" id="CHEBI:57597"/>
        <dbReference type="ChEBI" id="CHEBI:57642"/>
        <dbReference type="ChEBI" id="CHEBI:57945"/>
        <dbReference type="EC" id="1.1.1.94"/>
    </reaction>
</comment>
<dbReference type="AlphaFoldDB" id="A0A1F4U7D5"/>
<keyword evidence="7 8" id="KW-1208">Phospholipid metabolism</keyword>
<comment type="pathway">
    <text evidence="8">Membrane lipid metabolism; glycerophospholipid metabolism.</text>
</comment>
<dbReference type="FunFam" id="1.10.1040.10:FF:000001">
    <property type="entry name" value="Glycerol-3-phosphate dehydrogenase [NAD(P)+]"/>
    <property type="match status" value="1"/>
</dbReference>
<feature type="binding site" evidence="8">
    <location>
        <position position="117"/>
    </location>
    <ligand>
        <name>sn-glycerol 3-phosphate</name>
        <dbReference type="ChEBI" id="CHEBI:57597"/>
    </ligand>
</feature>
<name>A0A1F4U7D5_UNCSA</name>
<dbReference type="GO" id="GO:0008654">
    <property type="term" value="P:phospholipid biosynthetic process"/>
    <property type="evidence" value="ECO:0007669"/>
    <property type="project" value="UniProtKB-KW"/>
</dbReference>
<evidence type="ECO:0000256" key="9">
    <source>
        <dbReference type="PIRSR" id="PIRSR000114-1"/>
    </source>
</evidence>
<evidence type="ECO:0000259" key="13">
    <source>
        <dbReference type="Pfam" id="PF07479"/>
    </source>
</evidence>
<protein>
    <recommendedName>
        <fullName evidence="8">Glycerol-3-phosphate dehydrogenase [NAD(P)+]</fullName>
        <ecNumber evidence="8">1.1.1.94</ecNumber>
    </recommendedName>
    <alternativeName>
        <fullName evidence="8">NAD(P)(+)-dependent glycerol-3-phosphate dehydrogenase</fullName>
    </alternativeName>
    <alternativeName>
        <fullName evidence="8">NAD(P)H-dependent dihydroxyacetone-phosphate reductase</fullName>
    </alternativeName>
</protein>
<dbReference type="GO" id="GO:0046168">
    <property type="term" value="P:glycerol-3-phosphate catabolic process"/>
    <property type="evidence" value="ECO:0007669"/>
    <property type="project" value="InterPro"/>
</dbReference>
<organism evidence="14 15">
    <name type="scientific">candidate division WOR-1 bacterium RIFOXYC2_FULL_46_14</name>
    <dbReference type="NCBI Taxonomy" id="1802587"/>
    <lineage>
        <taxon>Bacteria</taxon>
        <taxon>Bacillati</taxon>
        <taxon>Saganbacteria</taxon>
    </lineage>
</organism>
<feature type="binding site" evidence="11">
    <location>
        <position position="121"/>
    </location>
    <ligand>
        <name>NAD(+)</name>
        <dbReference type="ChEBI" id="CHEBI:57540"/>
    </ligand>
</feature>
<feature type="binding site" evidence="8">
    <location>
        <position position="254"/>
    </location>
    <ligand>
        <name>NADPH</name>
        <dbReference type="ChEBI" id="CHEBI:57783"/>
    </ligand>
</feature>
<dbReference type="Pfam" id="PF01210">
    <property type="entry name" value="NAD_Gly3P_dh_N"/>
    <property type="match status" value="2"/>
</dbReference>
<dbReference type="PANTHER" id="PTHR11728:SF1">
    <property type="entry name" value="GLYCEROL-3-PHOSPHATE DEHYDROGENASE [NAD(+)] 2, CHLOROPLASTIC"/>
    <property type="match status" value="1"/>
</dbReference>
<dbReference type="SUPFAM" id="SSF48179">
    <property type="entry name" value="6-phosphogluconate dehydrogenase C-terminal domain-like"/>
    <property type="match status" value="1"/>
</dbReference>